<reference evidence="1 2" key="1">
    <citation type="submission" date="2015-10" db="EMBL/GenBank/DDBJ databases">
        <title>Genome analyses suggest a sexual origin of heterokaryosis in a supposedly ancient asexual fungus.</title>
        <authorList>
            <person name="Ropars J."/>
            <person name="Sedzielewska K."/>
            <person name="Noel J."/>
            <person name="Charron P."/>
            <person name="Farinelli L."/>
            <person name="Marton T."/>
            <person name="Kruger M."/>
            <person name="Pelin A."/>
            <person name="Brachmann A."/>
            <person name="Corradi N."/>
        </authorList>
    </citation>
    <scope>NUCLEOTIDE SEQUENCE [LARGE SCALE GENOMIC DNA]</scope>
    <source>
        <strain evidence="1 2">A4</strain>
    </source>
</reference>
<organism evidence="1 2">
    <name type="scientific">Rhizophagus irregularis</name>
    <dbReference type="NCBI Taxonomy" id="588596"/>
    <lineage>
        <taxon>Eukaryota</taxon>
        <taxon>Fungi</taxon>
        <taxon>Fungi incertae sedis</taxon>
        <taxon>Mucoromycota</taxon>
        <taxon>Glomeromycotina</taxon>
        <taxon>Glomeromycetes</taxon>
        <taxon>Glomerales</taxon>
        <taxon>Glomeraceae</taxon>
        <taxon>Rhizophagus</taxon>
    </lineage>
</organism>
<dbReference type="EMBL" id="LLXI01001192">
    <property type="protein sequence ID" value="PKY52370.1"/>
    <property type="molecule type" value="Genomic_DNA"/>
</dbReference>
<keyword evidence="2" id="KW-1185">Reference proteome</keyword>
<protein>
    <submittedName>
        <fullName evidence="1">Uncharacterized protein</fullName>
    </submittedName>
</protein>
<dbReference type="AlphaFoldDB" id="A0A2I1H0F7"/>
<sequence>MVSAELLDFISNMFANLHNNALAFGEEIRMHNMSSETWAKLQQRNSEFLLRPSTATLLNTTTHIARDIVNSVQWDPSSSETMFKPKTNLPPFHSSSNRCSCDVSQQLSHFPRLQ</sequence>
<accession>A0A2I1H0F7</accession>
<gene>
    <name evidence="1" type="ORF">RhiirA4_469961</name>
</gene>
<comment type="caution">
    <text evidence="1">The sequence shown here is derived from an EMBL/GenBank/DDBJ whole genome shotgun (WGS) entry which is preliminary data.</text>
</comment>
<evidence type="ECO:0000313" key="1">
    <source>
        <dbReference type="EMBL" id="PKY52370.1"/>
    </source>
</evidence>
<dbReference type="Proteomes" id="UP000234323">
    <property type="component" value="Unassembled WGS sequence"/>
</dbReference>
<name>A0A2I1H0F7_9GLOM</name>
<proteinExistence type="predicted"/>
<evidence type="ECO:0000313" key="2">
    <source>
        <dbReference type="Proteomes" id="UP000234323"/>
    </source>
</evidence>